<proteinExistence type="predicted"/>
<dbReference type="Gene3D" id="3.40.630.10">
    <property type="entry name" value="Zn peptidases"/>
    <property type="match status" value="1"/>
</dbReference>
<dbReference type="EMBL" id="BOMF01000018">
    <property type="protein sequence ID" value="GID43874.1"/>
    <property type="molecule type" value="Genomic_DNA"/>
</dbReference>
<dbReference type="SUPFAM" id="SSF53187">
    <property type="entry name" value="Zn-dependent exopeptidases"/>
    <property type="match status" value="1"/>
</dbReference>
<reference evidence="2" key="1">
    <citation type="submission" date="2021-01" db="EMBL/GenBank/DDBJ databases">
        <title>Whole genome shotgun sequence of Actinoplanes capillaceus NBRC 16408.</title>
        <authorList>
            <person name="Komaki H."/>
            <person name="Tamura T."/>
        </authorList>
    </citation>
    <scope>NUCLEOTIDE SEQUENCE [LARGE SCALE GENOMIC DNA]</scope>
    <source>
        <strain evidence="2">NBRC 16408</strain>
    </source>
</reference>
<dbReference type="Pfam" id="PF04389">
    <property type="entry name" value="Peptidase_M28"/>
    <property type="match status" value="1"/>
</dbReference>
<organism evidence="2">
    <name type="scientific">Actinoplanes campanulatus</name>
    <dbReference type="NCBI Taxonomy" id="113559"/>
    <lineage>
        <taxon>Bacteria</taxon>
        <taxon>Bacillati</taxon>
        <taxon>Actinomycetota</taxon>
        <taxon>Actinomycetes</taxon>
        <taxon>Micromonosporales</taxon>
        <taxon>Micromonosporaceae</taxon>
        <taxon>Actinoplanes</taxon>
    </lineage>
</organism>
<protein>
    <recommendedName>
        <fullName evidence="1">Peptidase M28 domain-containing protein</fullName>
    </recommendedName>
</protein>
<dbReference type="InterPro" id="IPR007484">
    <property type="entry name" value="Peptidase_M28"/>
</dbReference>
<evidence type="ECO:0000313" key="2">
    <source>
        <dbReference type="EMBL" id="GID43874.1"/>
    </source>
</evidence>
<feature type="domain" description="Peptidase M28" evidence="1">
    <location>
        <begin position="61"/>
        <end position="189"/>
    </location>
</feature>
<comment type="caution">
    <text evidence="2">The sequence shown here is derived from an EMBL/GenBank/DDBJ whole genome shotgun (WGS) entry which is preliminary data.</text>
</comment>
<name>A0ABQ3WA00_9ACTN</name>
<sequence length="214" mass="22545">MWLVACSCSSTAGRETASTIGAPHETQNGDGRICPSCFRRGGGGAQHPAGAGFDRRAVGRFYVNSLTTAQKSAIKAYGAFDMIASTNGGYFVTGTDAVAVKLREYFTSINVPTETSTECCSDDGSFRNAGIPSSINSTGAAYTKTSAQVTKWGGTAGKAYDPCYHKACDTYPSNINTTSLGRWANAELYAAWTLTTATSTANDFSVSLTRTRAR</sequence>
<gene>
    <name evidence="2" type="ORF">Aca07nite_11490</name>
</gene>
<accession>A0ABQ3WA00</accession>
<evidence type="ECO:0000259" key="1">
    <source>
        <dbReference type="Pfam" id="PF04389"/>
    </source>
</evidence>